<name>A0A1B6ELA9_9HEMI</name>
<feature type="repeat" description="Solcar" evidence="9">
    <location>
        <begin position="110"/>
        <end position="201"/>
    </location>
</feature>
<evidence type="ECO:0000313" key="12">
    <source>
        <dbReference type="EMBL" id="JAS38696.1"/>
    </source>
</evidence>
<keyword evidence="3 10" id="KW-0813">Transport</keyword>
<evidence type="ECO:0000256" key="3">
    <source>
        <dbReference type="ARBA" id="ARBA00022448"/>
    </source>
</evidence>
<sequence length="302" mass="33955">MTSVIHGCDFVAGWGSGICGLVVGHPFDTVKVWKQTLPENSSATRVMITLLKHESVRGFYKGMMFPLLTAGALNALYFGVYGNMMRELHLLRGVSPTTGWDGAPYHNWHWDVFFSGCTGGLASVFVSCPVELVKTQLQTQTREPNILTKRVHQYHGPWDCLMDQYRYMGIRGCYRGIVPMLWREVPASGIHMLVYEHFQYTHGQERFSVTNKPDIFVYLMGGALAGVVSWSVVVPLDVVKTRIQADSKSNPKYKSMLDCIIKSYKHDGIKVFFRGFGVVTLRALPVNAVTFVGYEFLISFCS</sequence>
<evidence type="ECO:0000256" key="10">
    <source>
        <dbReference type="RuleBase" id="RU000488"/>
    </source>
</evidence>
<evidence type="ECO:0000256" key="6">
    <source>
        <dbReference type="ARBA" id="ARBA00022989"/>
    </source>
</evidence>
<evidence type="ECO:0008006" key="13">
    <source>
        <dbReference type="Google" id="ProtNLM"/>
    </source>
</evidence>
<evidence type="ECO:0000256" key="2">
    <source>
        <dbReference type="ARBA" id="ARBA00006375"/>
    </source>
</evidence>
<feature type="repeat" description="Solcar" evidence="9">
    <location>
        <begin position="213"/>
        <end position="300"/>
    </location>
</feature>
<evidence type="ECO:0000256" key="1">
    <source>
        <dbReference type="ARBA" id="ARBA00004225"/>
    </source>
</evidence>
<dbReference type="InterPro" id="IPR050567">
    <property type="entry name" value="Mitochondrial_Carrier"/>
</dbReference>
<keyword evidence="4 9" id="KW-0812">Transmembrane</keyword>
<proteinExistence type="inferred from homology"/>
<evidence type="ECO:0000256" key="9">
    <source>
        <dbReference type="PROSITE-ProRule" id="PRU00282"/>
    </source>
</evidence>
<dbReference type="PRINTS" id="PR00926">
    <property type="entry name" value="MITOCARRIER"/>
</dbReference>
<feature type="repeat" description="Solcar" evidence="9">
    <location>
        <begin position="4"/>
        <end position="87"/>
    </location>
</feature>
<accession>A0A1B6ELA9</accession>
<reference evidence="12" key="1">
    <citation type="submission" date="2015-11" db="EMBL/GenBank/DDBJ databases">
        <title>De novo transcriptome assembly of four potential Pierce s Disease insect vectors from Arizona vineyards.</title>
        <authorList>
            <person name="Tassone E.E."/>
        </authorList>
    </citation>
    <scope>NUCLEOTIDE SEQUENCE</scope>
</reference>
<dbReference type="PANTHER" id="PTHR45624:SF1">
    <property type="entry name" value="SD08189P"/>
    <property type="match status" value="1"/>
</dbReference>
<dbReference type="AlphaFoldDB" id="A0A1B6ELA9"/>
<organism evidence="12">
    <name type="scientific">Cuerna arida</name>
    <dbReference type="NCBI Taxonomy" id="1464854"/>
    <lineage>
        <taxon>Eukaryota</taxon>
        <taxon>Metazoa</taxon>
        <taxon>Ecdysozoa</taxon>
        <taxon>Arthropoda</taxon>
        <taxon>Hexapoda</taxon>
        <taxon>Insecta</taxon>
        <taxon>Pterygota</taxon>
        <taxon>Neoptera</taxon>
        <taxon>Paraneoptera</taxon>
        <taxon>Hemiptera</taxon>
        <taxon>Auchenorrhyncha</taxon>
        <taxon>Membracoidea</taxon>
        <taxon>Cicadellidae</taxon>
        <taxon>Cicadellinae</taxon>
        <taxon>Proconiini</taxon>
        <taxon>Cuerna</taxon>
    </lineage>
</organism>
<dbReference type="EMBL" id="GECZ01031073">
    <property type="protein sequence ID" value="JAS38696.1"/>
    <property type="molecule type" value="Transcribed_RNA"/>
</dbReference>
<dbReference type="GO" id="GO:1990575">
    <property type="term" value="P:mitochondrial L-ornithine transmembrane transport"/>
    <property type="evidence" value="ECO:0007669"/>
    <property type="project" value="TreeGrafter"/>
</dbReference>
<feature type="transmembrane region" description="Helical" evidence="11">
    <location>
        <begin position="215"/>
        <end position="233"/>
    </location>
</feature>
<dbReference type="Gene3D" id="1.50.40.10">
    <property type="entry name" value="Mitochondrial carrier domain"/>
    <property type="match status" value="1"/>
</dbReference>
<feature type="transmembrane region" description="Helical" evidence="11">
    <location>
        <begin position="63"/>
        <end position="82"/>
    </location>
</feature>
<keyword evidence="6 11" id="KW-1133">Transmembrane helix</keyword>
<dbReference type="PANTHER" id="PTHR45624">
    <property type="entry name" value="MITOCHONDRIAL BASIC AMINO ACIDS TRANSPORTER-RELATED"/>
    <property type="match status" value="1"/>
</dbReference>
<evidence type="ECO:0000256" key="7">
    <source>
        <dbReference type="ARBA" id="ARBA00023128"/>
    </source>
</evidence>
<evidence type="ECO:0000256" key="8">
    <source>
        <dbReference type="ARBA" id="ARBA00023136"/>
    </source>
</evidence>
<dbReference type="PROSITE" id="PS50920">
    <property type="entry name" value="SOLCAR"/>
    <property type="match status" value="3"/>
</dbReference>
<evidence type="ECO:0000256" key="4">
    <source>
        <dbReference type="ARBA" id="ARBA00022692"/>
    </source>
</evidence>
<dbReference type="GO" id="GO:0031966">
    <property type="term" value="C:mitochondrial membrane"/>
    <property type="evidence" value="ECO:0007669"/>
    <property type="project" value="UniProtKB-SubCell"/>
</dbReference>
<dbReference type="InterPro" id="IPR023395">
    <property type="entry name" value="MCP_dom_sf"/>
</dbReference>
<keyword evidence="5" id="KW-0677">Repeat</keyword>
<keyword evidence="8 9" id="KW-0472">Membrane</keyword>
<evidence type="ECO:0000256" key="11">
    <source>
        <dbReference type="SAM" id="Phobius"/>
    </source>
</evidence>
<dbReference type="InterPro" id="IPR018108">
    <property type="entry name" value="MCP_transmembrane"/>
</dbReference>
<dbReference type="SUPFAM" id="SSF103506">
    <property type="entry name" value="Mitochondrial carrier"/>
    <property type="match status" value="1"/>
</dbReference>
<dbReference type="InterPro" id="IPR002067">
    <property type="entry name" value="MCP"/>
</dbReference>
<keyword evidence="7" id="KW-0496">Mitochondrion</keyword>
<dbReference type="Pfam" id="PF00153">
    <property type="entry name" value="Mito_carr"/>
    <property type="match status" value="3"/>
</dbReference>
<gene>
    <name evidence="12" type="ORF">g.7694</name>
</gene>
<evidence type="ECO:0000256" key="5">
    <source>
        <dbReference type="ARBA" id="ARBA00022737"/>
    </source>
</evidence>
<dbReference type="GO" id="GO:0005289">
    <property type="term" value="F:high-affinity L-arginine transmembrane transporter activity"/>
    <property type="evidence" value="ECO:0007669"/>
    <property type="project" value="TreeGrafter"/>
</dbReference>
<comment type="subcellular location">
    <subcellularLocation>
        <location evidence="1">Mitochondrion membrane</location>
        <topology evidence="1">Multi-pass membrane protein</topology>
    </subcellularLocation>
</comment>
<comment type="similarity">
    <text evidence="2 10">Belongs to the mitochondrial carrier (TC 2.A.29) family.</text>
</comment>
<protein>
    <recommendedName>
        <fullName evidence="13">Mitochondrial carrier protein</fullName>
    </recommendedName>
</protein>